<dbReference type="GO" id="GO:0016042">
    <property type="term" value="P:lipid catabolic process"/>
    <property type="evidence" value="ECO:0007669"/>
    <property type="project" value="UniProtKB-UniRule"/>
</dbReference>
<dbReference type="SUPFAM" id="SSF53474">
    <property type="entry name" value="alpha/beta-Hydrolases"/>
    <property type="match status" value="1"/>
</dbReference>
<feature type="chain" id="PRO_5016197061" description="triacylglycerol lipase" evidence="8">
    <location>
        <begin position="21"/>
        <end position="453"/>
    </location>
</feature>
<dbReference type="OrthoDB" id="2373480at2759"/>
<dbReference type="RefSeq" id="XP_025345051.1">
    <property type="nucleotide sequence ID" value="XM_025495596.1"/>
</dbReference>
<gene>
    <name evidence="9" type="ORF">BCV69DRAFT_87830</name>
</gene>
<keyword evidence="8" id="KW-0732">Signal</keyword>
<comment type="similarity">
    <text evidence="8">Belongs to the AB hydrolase superfamily. Lipase family.</text>
</comment>
<dbReference type="Gene3D" id="1.10.260.130">
    <property type="match status" value="1"/>
</dbReference>
<keyword evidence="4" id="KW-0964">Secreted</keyword>
<dbReference type="EC" id="3.1.1.3" evidence="3"/>
<organism evidence="9 10">
    <name type="scientific">Pseudomicrostroma glucosiphilum</name>
    <dbReference type="NCBI Taxonomy" id="1684307"/>
    <lineage>
        <taxon>Eukaryota</taxon>
        <taxon>Fungi</taxon>
        <taxon>Dikarya</taxon>
        <taxon>Basidiomycota</taxon>
        <taxon>Ustilaginomycotina</taxon>
        <taxon>Exobasidiomycetes</taxon>
        <taxon>Microstromatales</taxon>
        <taxon>Microstromatales incertae sedis</taxon>
        <taxon>Pseudomicrostroma</taxon>
    </lineage>
</organism>
<feature type="signal peptide" evidence="8">
    <location>
        <begin position="1"/>
        <end position="20"/>
    </location>
</feature>
<dbReference type="Gene3D" id="3.40.50.1820">
    <property type="entry name" value="alpha/beta hydrolase"/>
    <property type="match status" value="1"/>
</dbReference>
<evidence type="ECO:0000256" key="7">
    <source>
        <dbReference type="ARBA" id="ARBA00023098"/>
    </source>
</evidence>
<keyword evidence="6" id="KW-0442">Lipid degradation</keyword>
<keyword evidence="7" id="KW-0443">Lipid metabolism</keyword>
<dbReference type="Proteomes" id="UP000245942">
    <property type="component" value="Unassembled WGS sequence"/>
</dbReference>
<reference evidence="9 10" key="1">
    <citation type="journal article" date="2018" name="Mol. Biol. Evol.">
        <title>Broad Genomic Sampling Reveals a Smut Pathogenic Ancestry of the Fungal Clade Ustilaginomycotina.</title>
        <authorList>
            <person name="Kijpornyongpan T."/>
            <person name="Mondo S.J."/>
            <person name="Barry K."/>
            <person name="Sandor L."/>
            <person name="Lee J."/>
            <person name="Lipzen A."/>
            <person name="Pangilinan J."/>
            <person name="LaButti K."/>
            <person name="Hainaut M."/>
            <person name="Henrissat B."/>
            <person name="Grigoriev I.V."/>
            <person name="Spatafora J.W."/>
            <person name="Aime M.C."/>
        </authorList>
    </citation>
    <scope>NUCLEOTIDE SEQUENCE [LARGE SCALE GENOMIC DNA]</scope>
    <source>
        <strain evidence="9 10">MCA 4718</strain>
    </source>
</reference>
<evidence type="ECO:0000256" key="8">
    <source>
        <dbReference type="PIRNR" id="PIRNR029171"/>
    </source>
</evidence>
<dbReference type="GeneID" id="37017330"/>
<proteinExistence type="inferred from homology"/>
<dbReference type="GO" id="GO:0004806">
    <property type="term" value="F:triacylglycerol lipase activity"/>
    <property type="evidence" value="ECO:0007669"/>
    <property type="project" value="UniProtKB-UniRule"/>
</dbReference>
<dbReference type="InterPro" id="IPR005152">
    <property type="entry name" value="Lipase_secreted"/>
</dbReference>
<dbReference type="InterPro" id="IPR029058">
    <property type="entry name" value="AB_hydrolase_fold"/>
</dbReference>
<evidence type="ECO:0000256" key="6">
    <source>
        <dbReference type="ARBA" id="ARBA00022963"/>
    </source>
</evidence>
<keyword evidence="5" id="KW-0378">Hydrolase</keyword>
<name>A0A316U023_9BASI</name>
<evidence type="ECO:0000256" key="1">
    <source>
        <dbReference type="ARBA" id="ARBA00001024"/>
    </source>
</evidence>
<dbReference type="PANTHER" id="PTHR34853">
    <property type="match status" value="1"/>
</dbReference>
<protein>
    <recommendedName>
        <fullName evidence="3">triacylglycerol lipase</fullName>
        <ecNumber evidence="3">3.1.1.3</ecNumber>
    </recommendedName>
</protein>
<dbReference type="PANTHER" id="PTHR34853:SF1">
    <property type="entry name" value="LIPASE 5"/>
    <property type="match status" value="1"/>
</dbReference>
<sequence length="453" mass="46979">MLSLPFLLCTALAFAASALALAVPRAVSGFPDPVVDPFYSQPSNIASYSLGQIIDTRATVSTFASPSLEKSYQIKFRSQNAQKQPIAAVTTVLVPTKKTLSSSGQASMLSFQNFQDSVTLSCSPSWAYVANSGSPAALAANLEAPIVNGWALDQGYYVSIPDHEGPSSSFISGTNAGHIVLDGIRAALTSEGLSTKTQIGMYGYSGGANAGVFASSLAPSYAKELNVVGVSLGGTPVSPQDTFYQLNGGFASGLAGAGAVGIASAYPDVQQYLDTHINAKGKPVIAGLKSDGTCVGQVVAEYGFINFFDLITPNQDFLLVAPARKALAKETLLQTQASYTVPVPKHPRFIYHALTDELVPFNSSQLYIQEQCAGGADIRSIVYPVGEHITTEILGIPSALAFLGSAFAGTLGSVACGTIIPDTPLGSAASVKVLGSARDSALQKAKSDGSWNL</sequence>
<dbReference type="AlphaFoldDB" id="A0A316U023"/>
<evidence type="ECO:0000256" key="4">
    <source>
        <dbReference type="ARBA" id="ARBA00022525"/>
    </source>
</evidence>
<evidence type="ECO:0000256" key="3">
    <source>
        <dbReference type="ARBA" id="ARBA00013279"/>
    </source>
</evidence>
<evidence type="ECO:0000256" key="5">
    <source>
        <dbReference type="ARBA" id="ARBA00022801"/>
    </source>
</evidence>
<evidence type="ECO:0000313" key="10">
    <source>
        <dbReference type="Proteomes" id="UP000245942"/>
    </source>
</evidence>
<evidence type="ECO:0000256" key="2">
    <source>
        <dbReference type="ARBA" id="ARBA00004613"/>
    </source>
</evidence>
<dbReference type="Pfam" id="PF03583">
    <property type="entry name" value="LIP"/>
    <property type="match status" value="1"/>
</dbReference>
<accession>A0A316U023</accession>
<dbReference type="EMBL" id="KZ819339">
    <property type="protein sequence ID" value="PWN17891.1"/>
    <property type="molecule type" value="Genomic_DNA"/>
</dbReference>
<evidence type="ECO:0000313" key="9">
    <source>
        <dbReference type="EMBL" id="PWN17891.1"/>
    </source>
</evidence>
<dbReference type="GO" id="GO:0005576">
    <property type="term" value="C:extracellular region"/>
    <property type="evidence" value="ECO:0007669"/>
    <property type="project" value="UniProtKB-SubCell"/>
</dbReference>
<comment type="catalytic activity">
    <reaction evidence="1">
        <text>a triacylglycerol + H2O = a diacylglycerol + a fatty acid + H(+)</text>
        <dbReference type="Rhea" id="RHEA:12044"/>
        <dbReference type="ChEBI" id="CHEBI:15377"/>
        <dbReference type="ChEBI" id="CHEBI:15378"/>
        <dbReference type="ChEBI" id="CHEBI:17855"/>
        <dbReference type="ChEBI" id="CHEBI:18035"/>
        <dbReference type="ChEBI" id="CHEBI:28868"/>
        <dbReference type="EC" id="3.1.1.3"/>
    </reaction>
</comment>
<dbReference type="PIRSF" id="PIRSF029171">
    <property type="entry name" value="Esterase_LipA"/>
    <property type="match status" value="1"/>
</dbReference>
<comment type="subcellular location">
    <subcellularLocation>
        <location evidence="2">Secreted</location>
    </subcellularLocation>
</comment>
<keyword evidence="10" id="KW-1185">Reference proteome</keyword>